<evidence type="ECO:0000313" key="2">
    <source>
        <dbReference type="EMBL" id="KAL2731709.1"/>
    </source>
</evidence>
<sequence length="458" mass="48131">MILSLALGNAGPTRSPKAIQLANASPNSLQVSSSSSAPIIIDLLPSTTMKPSTIPSTSTSRSIKTTTESGINRKVPVKIADLSASAQTHSASVSTTTKEPIVVTAKSITTKPKSTTVPPVQGLGASLLQALFGGNFFGPTTTAKPVTKITTNKPKTKTTPRIVEITQRPVSTTQSSVTSRSVNVSEIVINTVKETTIPKPSTTTKPISTTTTQRALLNNPNPRLPNVVSSTYSPEDDAKFLSALFNAIQESNTKKPVTPVPTSIEDDEAFLRAILSGQAKLPLVKSTSSPEINNAALLAALLKAQGIEPSTPATNIRQQLQLASLNNNLVSLPPTTTSTSRPYSTSTSTTSRPITSTTMTTRRPTTSRPRPQTTTWSPSSTYPPPLFSGFSNFGNPVQESQKDNDGLAGDGVRNQVVNVALGATRAFSQFLGAAITGAAQQLQSFVRNGTRIVSEVVG</sequence>
<organism evidence="2 3">
    <name type="scientific">Vespula maculifrons</name>
    <name type="common">Eastern yellow jacket</name>
    <name type="synonym">Wasp</name>
    <dbReference type="NCBI Taxonomy" id="7453"/>
    <lineage>
        <taxon>Eukaryota</taxon>
        <taxon>Metazoa</taxon>
        <taxon>Ecdysozoa</taxon>
        <taxon>Arthropoda</taxon>
        <taxon>Hexapoda</taxon>
        <taxon>Insecta</taxon>
        <taxon>Pterygota</taxon>
        <taxon>Neoptera</taxon>
        <taxon>Endopterygota</taxon>
        <taxon>Hymenoptera</taxon>
        <taxon>Apocrita</taxon>
        <taxon>Aculeata</taxon>
        <taxon>Vespoidea</taxon>
        <taxon>Vespidae</taxon>
        <taxon>Vespinae</taxon>
        <taxon>Vespula</taxon>
    </lineage>
</organism>
<name>A0ABD2BG30_VESMC</name>
<evidence type="ECO:0000256" key="1">
    <source>
        <dbReference type="SAM" id="MobiDB-lite"/>
    </source>
</evidence>
<gene>
    <name evidence="2" type="ORF">V1477_015532</name>
</gene>
<dbReference type="AlphaFoldDB" id="A0ABD2BG30"/>
<accession>A0ABD2BG30</accession>
<evidence type="ECO:0000313" key="3">
    <source>
        <dbReference type="Proteomes" id="UP001607303"/>
    </source>
</evidence>
<protein>
    <submittedName>
        <fullName evidence="2">Serine-rich adhesin for platelets-like isoform X1</fullName>
    </submittedName>
</protein>
<feature type="region of interest" description="Disordered" evidence="1">
    <location>
        <begin position="331"/>
        <end position="381"/>
    </location>
</feature>
<comment type="caution">
    <text evidence="2">The sequence shown here is derived from an EMBL/GenBank/DDBJ whole genome shotgun (WGS) entry which is preliminary data.</text>
</comment>
<keyword evidence="3" id="KW-1185">Reference proteome</keyword>
<dbReference type="Proteomes" id="UP001607303">
    <property type="component" value="Unassembled WGS sequence"/>
</dbReference>
<feature type="compositionally biased region" description="Low complexity" evidence="1">
    <location>
        <begin position="331"/>
        <end position="380"/>
    </location>
</feature>
<dbReference type="EMBL" id="JAYRBN010000076">
    <property type="protein sequence ID" value="KAL2731709.1"/>
    <property type="molecule type" value="Genomic_DNA"/>
</dbReference>
<reference evidence="2 3" key="1">
    <citation type="journal article" date="2024" name="Ann. Entomol. Soc. Am.">
        <title>Genomic analyses of the southern and eastern yellowjacket wasps (Hymenoptera: Vespidae) reveal evolutionary signatures of social life.</title>
        <authorList>
            <person name="Catto M.A."/>
            <person name="Caine P.B."/>
            <person name="Orr S.E."/>
            <person name="Hunt B.G."/>
            <person name="Goodisman M.A.D."/>
        </authorList>
    </citation>
    <scope>NUCLEOTIDE SEQUENCE [LARGE SCALE GENOMIC DNA]</scope>
    <source>
        <strain evidence="2">232</strain>
        <tissue evidence="2">Head and thorax</tissue>
    </source>
</reference>
<proteinExistence type="predicted"/>